<feature type="compositionally biased region" description="Polar residues" evidence="1">
    <location>
        <begin position="136"/>
        <end position="154"/>
    </location>
</feature>
<name>A0A9J6EB53_RHIMP</name>
<evidence type="ECO:0000313" key="2">
    <source>
        <dbReference type="EMBL" id="KAH8031578.1"/>
    </source>
</evidence>
<accession>A0A9J6EB53</accession>
<dbReference type="EMBL" id="JABSTU010000005">
    <property type="protein sequence ID" value="KAH8031578.1"/>
    <property type="molecule type" value="Genomic_DNA"/>
</dbReference>
<feature type="region of interest" description="Disordered" evidence="1">
    <location>
        <begin position="1"/>
        <end position="69"/>
    </location>
</feature>
<evidence type="ECO:0000313" key="3">
    <source>
        <dbReference type="Proteomes" id="UP000821866"/>
    </source>
</evidence>
<feature type="compositionally biased region" description="Low complexity" evidence="1">
    <location>
        <begin position="222"/>
        <end position="235"/>
    </location>
</feature>
<dbReference type="VEuPathDB" id="VectorBase:LOC119185769"/>
<evidence type="ECO:0000256" key="1">
    <source>
        <dbReference type="SAM" id="MobiDB-lite"/>
    </source>
</evidence>
<keyword evidence="3" id="KW-1185">Reference proteome</keyword>
<gene>
    <name evidence="2" type="ORF">HPB51_019199</name>
</gene>
<organism evidence="2 3">
    <name type="scientific">Rhipicephalus microplus</name>
    <name type="common">Cattle tick</name>
    <name type="synonym">Boophilus microplus</name>
    <dbReference type="NCBI Taxonomy" id="6941"/>
    <lineage>
        <taxon>Eukaryota</taxon>
        <taxon>Metazoa</taxon>
        <taxon>Ecdysozoa</taxon>
        <taxon>Arthropoda</taxon>
        <taxon>Chelicerata</taxon>
        <taxon>Arachnida</taxon>
        <taxon>Acari</taxon>
        <taxon>Parasitiformes</taxon>
        <taxon>Ixodida</taxon>
        <taxon>Ixodoidea</taxon>
        <taxon>Ixodidae</taxon>
        <taxon>Rhipicephalinae</taxon>
        <taxon>Rhipicephalus</taxon>
        <taxon>Boophilus</taxon>
    </lineage>
</organism>
<comment type="caution">
    <text evidence="2">The sequence shown here is derived from an EMBL/GenBank/DDBJ whole genome shotgun (WGS) entry which is preliminary data.</text>
</comment>
<reference evidence="2" key="2">
    <citation type="submission" date="2021-09" db="EMBL/GenBank/DDBJ databases">
        <authorList>
            <person name="Jia N."/>
            <person name="Wang J."/>
            <person name="Shi W."/>
            <person name="Du L."/>
            <person name="Sun Y."/>
            <person name="Zhan W."/>
            <person name="Jiang J."/>
            <person name="Wang Q."/>
            <person name="Zhang B."/>
            <person name="Ji P."/>
            <person name="Sakyi L.B."/>
            <person name="Cui X."/>
            <person name="Yuan T."/>
            <person name="Jiang B."/>
            <person name="Yang W."/>
            <person name="Lam T.T.-Y."/>
            <person name="Chang Q."/>
            <person name="Ding S."/>
            <person name="Wang X."/>
            <person name="Zhu J."/>
            <person name="Ruan X."/>
            <person name="Zhao L."/>
            <person name="Wei J."/>
            <person name="Que T."/>
            <person name="Du C."/>
            <person name="Cheng J."/>
            <person name="Dai P."/>
            <person name="Han X."/>
            <person name="Huang E."/>
            <person name="Gao Y."/>
            <person name="Liu J."/>
            <person name="Shao H."/>
            <person name="Ye R."/>
            <person name="Li L."/>
            <person name="Wei W."/>
            <person name="Wang X."/>
            <person name="Wang C."/>
            <person name="Huo Q."/>
            <person name="Li W."/>
            <person name="Guo W."/>
            <person name="Chen H."/>
            <person name="Chen S."/>
            <person name="Zhou L."/>
            <person name="Zhou L."/>
            <person name="Ni X."/>
            <person name="Tian J."/>
            <person name="Zhou Y."/>
            <person name="Sheng Y."/>
            <person name="Liu T."/>
            <person name="Pan Y."/>
            <person name="Xia L."/>
            <person name="Li J."/>
            <person name="Zhao F."/>
            <person name="Cao W."/>
        </authorList>
    </citation>
    <scope>NUCLEOTIDE SEQUENCE</scope>
    <source>
        <strain evidence="2">Rmic-2018</strain>
        <tissue evidence="2">Larvae</tissue>
    </source>
</reference>
<proteinExistence type="predicted"/>
<feature type="region of interest" description="Disordered" evidence="1">
    <location>
        <begin position="103"/>
        <end position="172"/>
    </location>
</feature>
<feature type="region of interest" description="Disordered" evidence="1">
    <location>
        <begin position="222"/>
        <end position="277"/>
    </location>
</feature>
<dbReference type="AlphaFoldDB" id="A0A9J6EB53"/>
<feature type="compositionally biased region" description="Basic and acidic residues" evidence="1">
    <location>
        <begin position="254"/>
        <end position="277"/>
    </location>
</feature>
<reference evidence="2" key="1">
    <citation type="journal article" date="2020" name="Cell">
        <title>Large-Scale Comparative Analyses of Tick Genomes Elucidate Their Genetic Diversity and Vector Capacities.</title>
        <authorList>
            <consortium name="Tick Genome and Microbiome Consortium (TIGMIC)"/>
            <person name="Jia N."/>
            <person name="Wang J."/>
            <person name="Shi W."/>
            <person name="Du L."/>
            <person name="Sun Y."/>
            <person name="Zhan W."/>
            <person name="Jiang J.F."/>
            <person name="Wang Q."/>
            <person name="Zhang B."/>
            <person name="Ji P."/>
            <person name="Bell-Sakyi L."/>
            <person name="Cui X.M."/>
            <person name="Yuan T.T."/>
            <person name="Jiang B.G."/>
            <person name="Yang W.F."/>
            <person name="Lam T.T."/>
            <person name="Chang Q.C."/>
            <person name="Ding S.J."/>
            <person name="Wang X.J."/>
            <person name="Zhu J.G."/>
            <person name="Ruan X.D."/>
            <person name="Zhao L."/>
            <person name="Wei J.T."/>
            <person name="Ye R.Z."/>
            <person name="Que T.C."/>
            <person name="Du C.H."/>
            <person name="Zhou Y.H."/>
            <person name="Cheng J.X."/>
            <person name="Dai P.F."/>
            <person name="Guo W.B."/>
            <person name="Han X.H."/>
            <person name="Huang E.J."/>
            <person name="Li L.F."/>
            <person name="Wei W."/>
            <person name="Gao Y.C."/>
            <person name="Liu J.Z."/>
            <person name="Shao H.Z."/>
            <person name="Wang X."/>
            <person name="Wang C.C."/>
            <person name="Yang T.C."/>
            <person name="Huo Q.B."/>
            <person name="Li W."/>
            <person name="Chen H.Y."/>
            <person name="Chen S.E."/>
            <person name="Zhou L.G."/>
            <person name="Ni X.B."/>
            <person name="Tian J.H."/>
            <person name="Sheng Y."/>
            <person name="Liu T."/>
            <person name="Pan Y.S."/>
            <person name="Xia L.Y."/>
            <person name="Li J."/>
            <person name="Zhao F."/>
            <person name="Cao W.C."/>
        </authorList>
    </citation>
    <scope>NUCLEOTIDE SEQUENCE</scope>
    <source>
        <strain evidence="2">Rmic-2018</strain>
    </source>
</reference>
<protein>
    <submittedName>
        <fullName evidence="2">Uncharacterized protein</fullName>
    </submittedName>
</protein>
<sequence length="277" mass="28946">MQNCRTQRIPSEGGAERGGAVSTVVPGHRTPTSGRAAGVAAVPTWRRGPGARLSRCGTNEAAEPDGMATSWVLAAPREERRETASKAADGAVLISPLYCTPEEEPRWLSTSDAPVDEGGQAGTLLEGAGEGRDQGTPLSTASPNNNVKNGQGPRTHTGRPGAADCRAHSDTDAQKMNCSMSAARPVQRVQRYLHVGAGGNDDRECGQPWQCAHRAGTVVSGGPSPAAAAAWSAEQGADKSETVRSGPTKCDMVYSDKEPAQRALTDRFPRPLTTHDA</sequence>
<dbReference type="Proteomes" id="UP000821866">
    <property type="component" value="Chromosome 3"/>
</dbReference>